<feature type="region of interest" description="Disordered" evidence="3">
    <location>
        <begin position="1"/>
        <end position="48"/>
    </location>
</feature>
<evidence type="ECO:0000313" key="5">
    <source>
        <dbReference type="EMBL" id="CAI9104013.1"/>
    </source>
</evidence>
<protein>
    <submittedName>
        <fullName evidence="5">OLC1v1002616C1</fullName>
    </submittedName>
</protein>
<name>A0AAV1D8U0_OLDCO</name>
<dbReference type="CDD" id="cd16166">
    <property type="entry name" value="OCRE_SUA_like"/>
    <property type="match status" value="1"/>
</dbReference>
<dbReference type="PANTHER" id="PTHR13138">
    <property type="entry name" value="PROTEIN LIN1"/>
    <property type="match status" value="1"/>
</dbReference>
<evidence type="ECO:0000256" key="2">
    <source>
        <dbReference type="ARBA" id="ARBA00023163"/>
    </source>
</evidence>
<sequence>MAEGPSRKRSIPDDFDTRNPAPQKRIRFPKGKKGKEGDYVVDAQHEEGPVRAEDPLLVAKERRRLRGQMAADLIEDEIKGMIPDITKAEVQYEDEETFEDDGIQLEPFNLTKEREEGYFDASGNYVEYINENEIKDAWLDGVEANKSYASGKVVAPLVEDDAPDLSSDDIGKIKRRIADALEPDETVLQALRRLKGTSNNKKEKMSTETKQIFDQLTEDAMRLMENGDYNVYDEKKETFQREADGYERLAAARAGISTNFGPGRSEDIINNDAPLIGENNGTSSVFDLGHSGTTTSNGDDAFDMFADDDEKGAELPAAGRGNANPGGGLQDDYVYDDSTGYYYSSTLGYYYDPSSGLYCYAASGQWYAYNEQTGVYDEVQPSTSTIAGMFLKSQLSWNVILPPESIELNGLALQKAIIIRLMDDFASKKASKELGYFLAITTLDKIGEGKVRDRTGDVMFPVDFSCLSFKIFQGEILEGVVHKILKHGVFLHCGPMDKVFLSHQKMGEFRYVPGENPFFISGSSKIDKDVNVRFRVIGEKYVEAEGEFQAVVGLDGDFLGPV</sequence>
<feature type="domain" description="OCRE" evidence="4">
    <location>
        <begin position="330"/>
        <end position="379"/>
    </location>
</feature>
<keyword evidence="2" id="KW-0804">Transcription</keyword>
<dbReference type="InterPro" id="IPR035623">
    <property type="entry name" value="SUA-like_OCRE"/>
</dbReference>
<gene>
    <name evidence="5" type="ORF">OLC1_LOCUS13040</name>
</gene>
<dbReference type="Gene3D" id="2.40.50.140">
    <property type="entry name" value="Nucleic acid-binding proteins"/>
    <property type="match status" value="1"/>
</dbReference>
<keyword evidence="6" id="KW-1185">Reference proteome</keyword>
<dbReference type="InterPro" id="IPR041591">
    <property type="entry name" value="OCRE"/>
</dbReference>
<dbReference type="SUPFAM" id="SSF88798">
    <property type="entry name" value="N-terminal, heterodimerisation domain of RBP7 (RpoE)"/>
    <property type="match status" value="1"/>
</dbReference>
<feature type="compositionally biased region" description="Basic and acidic residues" evidence="3">
    <location>
        <begin position="34"/>
        <end position="48"/>
    </location>
</feature>
<dbReference type="InterPro" id="IPR039905">
    <property type="entry name" value="CD2BP2/Lin1"/>
</dbReference>
<dbReference type="GO" id="GO:0005682">
    <property type="term" value="C:U5 snRNP"/>
    <property type="evidence" value="ECO:0007669"/>
    <property type="project" value="InterPro"/>
</dbReference>
<reference evidence="5" key="1">
    <citation type="submission" date="2023-03" db="EMBL/GenBank/DDBJ databases">
        <authorList>
            <person name="Julca I."/>
        </authorList>
    </citation>
    <scope>NUCLEOTIDE SEQUENCE</scope>
</reference>
<dbReference type="InterPro" id="IPR012340">
    <property type="entry name" value="NA-bd_OB-fold"/>
</dbReference>
<dbReference type="PANTHER" id="PTHR13138:SF3">
    <property type="entry name" value="CD2 ANTIGEN CYTOPLASMIC TAIL-BINDING PROTEIN 2"/>
    <property type="match status" value="1"/>
</dbReference>
<dbReference type="InterPro" id="IPR036898">
    <property type="entry name" value="RNA_pol_Rpb7-like_N_sf"/>
</dbReference>
<evidence type="ECO:0000313" key="6">
    <source>
        <dbReference type="Proteomes" id="UP001161247"/>
    </source>
</evidence>
<keyword evidence="1" id="KW-0240">DNA-directed RNA polymerase</keyword>
<accession>A0AAV1D8U0</accession>
<dbReference type="Proteomes" id="UP001161247">
    <property type="component" value="Chromosome 4"/>
</dbReference>
<evidence type="ECO:0000256" key="1">
    <source>
        <dbReference type="ARBA" id="ARBA00022478"/>
    </source>
</evidence>
<dbReference type="SUPFAM" id="SSF50249">
    <property type="entry name" value="Nucleic acid-binding proteins"/>
    <property type="match status" value="1"/>
</dbReference>
<organism evidence="5 6">
    <name type="scientific">Oldenlandia corymbosa var. corymbosa</name>
    <dbReference type="NCBI Taxonomy" id="529605"/>
    <lineage>
        <taxon>Eukaryota</taxon>
        <taxon>Viridiplantae</taxon>
        <taxon>Streptophyta</taxon>
        <taxon>Embryophyta</taxon>
        <taxon>Tracheophyta</taxon>
        <taxon>Spermatophyta</taxon>
        <taxon>Magnoliopsida</taxon>
        <taxon>eudicotyledons</taxon>
        <taxon>Gunneridae</taxon>
        <taxon>Pentapetalae</taxon>
        <taxon>asterids</taxon>
        <taxon>lamiids</taxon>
        <taxon>Gentianales</taxon>
        <taxon>Rubiaceae</taxon>
        <taxon>Rubioideae</taxon>
        <taxon>Spermacoceae</taxon>
        <taxon>Hedyotis-Oldenlandia complex</taxon>
        <taxon>Oldenlandia</taxon>
    </lineage>
</organism>
<evidence type="ECO:0000256" key="3">
    <source>
        <dbReference type="SAM" id="MobiDB-lite"/>
    </source>
</evidence>
<dbReference type="AlphaFoldDB" id="A0AAV1D8U0"/>
<evidence type="ECO:0000259" key="4">
    <source>
        <dbReference type="Pfam" id="PF17780"/>
    </source>
</evidence>
<proteinExistence type="predicted"/>
<dbReference type="Pfam" id="PF17780">
    <property type="entry name" value="OCRE"/>
    <property type="match status" value="1"/>
</dbReference>
<dbReference type="EMBL" id="OX459121">
    <property type="protein sequence ID" value="CAI9104013.1"/>
    <property type="molecule type" value="Genomic_DNA"/>
</dbReference>
<dbReference type="Gene3D" id="3.30.1490.120">
    <property type="entry name" value="RNA polymerase Rpb7-like, N-terminal domain"/>
    <property type="match status" value="1"/>
</dbReference>
<dbReference type="GO" id="GO:0000428">
    <property type="term" value="C:DNA-directed RNA polymerase complex"/>
    <property type="evidence" value="ECO:0007669"/>
    <property type="project" value="UniProtKB-KW"/>
</dbReference>
<feature type="compositionally biased region" description="Basic residues" evidence="3">
    <location>
        <begin position="24"/>
        <end position="33"/>
    </location>
</feature>